<dbReference type="Gene3D" id="3.40.50.2020">
    <property type="match status" value="1"/>
</dbReference>
<dbReference type="Proteomes" id="UP000032309">
    <property type="component" value="Unassembled WGS sequence"/>
</dbReference>
<dbReference type="EC" id="2.4.2.8" evidence="5 15"/>
<keyword evidence="10 15" id="KW-0660">Purine salvage</keyword>
<dbReference type="NCBIfam" id="TIGR01203">
    <property type="entry name" value="HGPRTase"/>
    <property type="match status" value="1"/>
</dbReference>
<keyword evidence="7 15" id="KW-0328">Glycosyltransferase</keyword>
<keyword evidence="11 15" id="KW-0547">Nucleotide-binding</keyword>
<evidence type="ECO:0000256" key="4">
    <source>
        <dbReference type="ARBA" id="ARBA00008391"/>
    </source>
</evidence>
<dbReference type="InterPro" id="IPR000836">
    <property type="entry name" value="PRTase_dom"/>
</dbReference>
<keyword evidence="12 15" id="KW-0460">Magnesium</keyword>
<gene>
    <name evidence="17" type="ORF">BROSI_A0498</name>
</gene>
<evidence type="ECO:0000256" key="6">
    <source>
        <dbReference type="ARBA" id="ARBA00022490"/>
    </source>
</evidence>
<comment type="pathway">
    <text evidence="3 15">Purine metabolism; IMP biosynthesis via salvage pathway; IMP from hypoxanthine: step 1/1.</text>
</comment>
<comment type="caution">
    <text evidence="17">The sequence shown here is derived from an EMBL/GenBank/DDBJ whole genome shotgun (WGS) entry which is preliminary data.</text>
</comment>
<comment type="similarity">
    <text evidence="4 15">Belongs to the purine/pyrimidine phosphoribosyltransferase family.</text>
</comment>
<evidence type="ECO:0000256" key="12">
    <source>
        <dbReference type="ARBA" id="ARBA00022842"/>
    </source>
</evidence>
<evidence type="ECO:0000313" key="17">
    <source>
        <dbReference type="EMBL" id="GAN31994.1"/>
    </source>
</evidence>
<keyword evidence="6 15" id="KW-0963">Cytoplasm</keyword>
<dbReference type="CDD" id="cd06223">
    <property type="entry name" value="PRTases_typeI"/>
    <property type="match status" value="1"/>
</dbReference>
<dbReference type="PANTHER" id="PTHR43340">
    <property type="entry name" value="HYPOXANTHINE-GUANINE PHOSPHORIBOSYLTRANSFERASE"/>
    <property type="match status" value="1"/>
</dbReference>
<evidence type="ECO:0000256" key="2">
    <source>
        <dbReference type="ARBA" id="ARBA00004496"/>
    </source>
</evidence>
<comment type="subcellular location">
    <subcellularLocation>
        <location evidence="2 15">Cytoplasm</location>
    </subcellularLocation>
</comment>
<dbReference type="GO" id="GO:0016757">
    <property type="term" value="F:glycosyltransferase activity"/>
    <property type="evidence" value="ECO:0007669"/>
    <property type="project" value="UniProtKB-KW"/>
</dbReference>
<sequence>MEKDIAKIVISEGQIRNRLIELSKTLIHDYKDKEWTIIAILNGSLVFLADLIRLIPFPLRLDTIDAATYGESTFPQGETKVIRQFKIDIEEKHVLVVDDIVDTGSTLSRVLEDIKKYNPMTLKSCVLLNRVSRRRYSVRPEYCAFDIGDDYVVGYGLDYNNKYRNLPFIAVLKDECYRR</sequence>
<reference evidence="18" key="1">
    <citation type="journal article" date="2015" name="Genome Announc.">
        <title>Draft Genome Sequence of an Anaerobic Ammonium-Oxidizing Bacterium, "Candidatus Brocadia sinica".</title>
        <authorList>
            <person name="Oshiki M."/>
            <person name="Shinyako-Hata K."/>
            <person name="Satoh H."/>
            <person name="Okabe S."/>
        </authorList>
    </citation>
    <scope>NUCLEOTIDE SEQUENCE [LARGE SCALE GENOMIC DNA]</scope>
    <source>
        <strain evidence="18">JPN1</strain>
    </source>
</reference>
<dbReference type="RefSeq" id="WP_157842333.1">
    <property type="nucleotide sequence ID" value="NZ_BAFN01000001.1"/>
</dbReference>
<feature type="domain" description="Phosphoribosyltransferase" evidence="16">
    <location>
        <begin position="17"/>
        <end position="158"/>
    </location>
</feature>
<evidence type="ECO:0000256" key="11">
    <source>
        <dbReference type="ARBA" id="ARBA00022741"/>
    </source>
</evidence>
<proteinExistence type="inferred from homology"/>
<dbReference type="SUPFAM" id="SSF53271">
    <property type="entry name" value="PRTase-like"/>
    <property type="match status" value="1"/>
</dbReference>
<keyword evidence="9 15" id="KW-0479">Metal-binding</keyword>
<evidence type="ECO:0000313" key="18">
    <source>
        <dbReference type="Proteomes" id="UP000032309"/>
    </source>
</evidence>
<organism evidence="17 18">
    <name type="scientific">Candidatus Brocadia sinica JPN1</name>
    <dbReference type="NCBI Taxonomy" id="1197129"/>
    <lineage>
        <taxon>Bacteria</taxon>
        <taxon>Pseudomonadati</taxon>
        <taxon>Planctomycetota</taxon>
        <taxon>Candidatus Brocadiia</taxon>
        <taxon>Candidatus Brocadiales</taxon>
        <taxon>Candidatus Brocadiaceae</taxon>
        <taxon>Candidatus Brocadia</taxon>
    </lineage>
</organism>
<comment type="catalytic activity">
    <reaction evidence="14">
        <text>IMP + diphosphate = hypoxanthine + 5-phospho-alpha-D-ribose 1-diphosphate</text>
        <dbReference type="Rhea" id="RHEA:17973"/>
        <dbReference type="ChEBI" id="CHEBI:17368"/>
        <dbReference type="ChEBI" id="CHEBI:33019"/>
        <dbReference type="ChEBI" id="CHEBI:58017"/>
        <dbReference type="ChEBI" id="CHEBI:58053"/>
        <dbReference type="EC" id="2.4.2.8"/>
    </reaction>
    <physiologicalReaction direction="right-to-left" evidence="14">
        <dbReference type="Rhea" id="RHEA:17975"/>
    </physiologicalReaction>
</comment>
<evidence type="ECO:0000256" key="8">
    <source>
        <dbReference type="ARBA" id="ARBA00022679"/>
    </source>
</evidence>
<name>A0ABQ0JU77_9BACT</name>
<dbReference type="InterPro" id="IPR005904">
    <property type="entry name" value="Hxn_phspho_trans"/>
</dbReference>
<evidence type="ECO:0000256" key="3">
    <source>
        <dbReference type="ARBA" id="ARBA00004669"/>
    </source>
</evidence>
<evidence type="ECO:0000256" key="9">
    <source>
        <dbReference type="ARBA" id="ARBA00022723"/>
    </source>
</evidence>
<evidence type="ECO:0000256" key="14">
    <source>
        <dbReference type="ARBA" id="ARBA00049402"/>
    </source>
</evidence>
<dbReference type="EMBL" id="BAFN01000001">
    <property type="protein sequence ID" value="GAN31994.1"/>
    <property type="molecule type" value="Genomic_DNA"/>
</dbReference>
<protein>
    <recommendedName>
        <fullName evidence="5 15">Hypoxanthine phosphoribosyltransferase</fullName>
        <ecNumber evidence="5 15">2.4.2.8</ecNumber>
    </recommendedName>
</protein>
<evidence type="ECO:0000256" key="13">
    <source>
        <dbReference type="ARBA" id="ARBA00048811"/>
    </source>
</evidence>
<dbReference type="InterPro" id="IPR029057">
    <property type="entry name" value="PRTase-like"/>
</dbReference>
<dbReference type="PANTHER" id="PTHR43340:SF1">
    <property type="entry name" value="HYPOXANTHINE PHOSPHORIBOSYLTRANSFERASE"/>
    <property type="match status" value="1"/>
</dbReference>
<keyword evidence="18" id="KW-1185">Reference proteome</keyword>
<evidence type="ECO:0000256" key="1">
    <source>
        <dbReference type="ARBA" id="ARBA00001946"/>
    </source>
</evidence>
<evidence type="ECO:0000256" key="10">
    <source>
        <dbReference type="ARBA" id="ARBA00022726"/>
    </source>
</evidence>
<evidence type="ECO:0000256" key="7">
    <source>
        <dbReference type="ARBA" id="ARBA00022676"/>
    </source>
</evidence>
<comment type="catalytic activity">
    <reaction evidence="13">
        <text>GMP + diphosphate = guanine + 5-phospho-alpha-D-ribose 1-diphosphate</text>
        <dbReference type="Rhea" id="RHEA:25424"/>
        <dbReference type="ChEBI" id="CHEBI:16235"/>
        <dbReference type="ChEBI" id="CHEBI:33019"/>
        <dbReference type="ChEBI" id="CHEBI:58017"/>
        <dbReference type="ChEBI" id="CHEBI:58115"/>
        <dbReference type="EC" id="2.4.2.8"/>
    </reaction>
    <physiologicalReaction direction="right-to-left" evidence="13">
        <dbReference type="Rhea" id="RHEA:25426"/>
    </physiologicalReaction>
</comment>
<keyword evidence="8 15" id="KW-0808">Transferase</keyword>
<evidence type="ECO:0000256" key="5">
    <source>
        <dbReference type="ARBA" id="ARBA00011895"/>
    </source>
</evidence>
<evidence type="ECO:0000256" key="15">
    <source>
        <dbReference type="RuleBase" id="RU364099"/>
    </source>
</evidence>
<comment type="cofactor">
    <cofactor evidence="1 15">
        <name>Mg(2+)</name>
        <dbReference type="ChEBI" id="CHEBI:18420"/>
    </cofactor>
</comment>
<evidence type="ECO:0000259" key="16">
    <source>
        <dbReference type="Pfam" id="PF00156"/>
    </source>
</evidence>
<dbReference type="InterPro" id="IPR050408">
    <property type="entry name" value="HGPRT"/>
</dbReference>
<accession>A0ABQ0JU77</accession>
<dbReference type="Pfam" id="PF00156">
    <property type="entry name" value="Pribosyltran"/>
    <property type="match status" value="1"/>
</dbReference>